<feature type="non-terminal residue" evidence="1">
    <location>
        <position position="1"/>
    </location>
</feature>
<proteinExistence type="predicted"/>
<organism evidence="1 2">
    <name type="scientific">Eiseniibacteriota bacterium</name>
    <dbReference type="NCBI Taxonomy" id="2212470"/>
    <lineage>
        <taxon>Bacteria</taxon>
        <taxon>Candidatus Eiseniibacteriota</taxon>
    </lineage>
</organism>
<comment type="caution">
    <text evidence="1">The sequence shown here is derived from an EMBL/GenBank/DDBJ whole genome shotgun (WGS) entry which is preliminary data.</text>
</comment>
<name>A0A956M344_UNCEI</name>
<accession>A0A956M344</accession>
<dbReference type="AlphaFoldDB" id="A0A956M344"/>
<dbReference type="Proteomes" id="UP000697710">
    <property type="component" value="Unassembled WGS sequence"/>
</dbReference>
<dbReference type="EMBL" id="JAGQHR010000906">
    <property type="protein sequence ID" value="MCA9729933.1"/>
    <property type="molecule type" value="Genomic_DNA"/>
</dbReference>
<protein>
    <submittedName>
        <fullName evidence="1">Uncharacterized protein</fullName>
    </submittedName>
</protein>
<reference evidence="1" key="2">
    <citation type="journal article" date="2021" name="Microbiome">
        <title>Successional dynamics and alternative stable states in a saline activated sludge microbial community over 9 years.</title>
        <authorList>
            <person name="Wang Y."/>
            <person name="Ye J."/>
            <person name="Ju F."/>
            <person name="Liu L."/>
            <person name="Boyd J.A."/>
            <person name="Deng Y."/>
            <person name="Parks D.H."/>
            <person name="Jiang X."/>
            <person name="Yin X."/>
            <person name="Woodcroft B.J."/>
            <person name="Tyson G.W."/>
            <person name="Hugenholtz P."/>
            <person name="Polz M.F."/>
            <person name="Zhang T."/>
        </authorList>
    </citation>
    <scope>NUCLEOTIDE SEQUENCE</scope>
    <source>
        <strain evidence="1">HKST-UBA01</strain>
    </source>
</reference>
<reference evidence="1" key="1">
    <citation type="submission" date="2020-04" db="EMBL/GenBank/DDBJ databases">
        <authorList>
            <person name="Zhang T."/>
        </authorList>
    </citation>
    <scope>NUCLEOTIDE SEQUENCE</scope>
    <source>
        <strain evidence="1">HKST-UBA01</strain>
    </source>
</reference>
<evidence type="ECO:0000313" key="2">
    <source>
        <dbReference type="Proteomes" id="UP000697710"/>
    </source>
</evidence>
<evidence type="ECO:0000313" key="1">
    <source>
        <dbReference type="EMBL" id="MCA9729933.1"/>
    </source>
</evidence>
<gene>
    <name evidence="1" type="ORF">KC729_19775</name>
</gene>
<sequence>SRAYFFRPTYSEPQPLMSVDSKLDSGHSVEYEIQTEVPARWLYRWLTTSPDGGPRLTAHVRYYRRHTSTPDWHSRRQDLDAALLGLGLRWAL</sequence>